<dbReference type="EMBL" id="CP051128">
    <property type="protein sequence ID" value="QIZ06919.1"/>
    <property type="molecule type" value="Genomic_DNA"/>
</dbReference>
<dbReference type="SUPFAM" id="SSF56037">
    <property type="entry name" value="PheT/TilS domain"/>
    <property type="match status" value="1"/>
</dbReference>
<evidence type="ECO:0000259" key="1">
    <source>
        <dbReference type="SMART" id="SM00873"/>
    </source>
</evidence>
<name>A0A6H1P040_PRIMG</name>
<protein>
    <recommendedName>
        <fullName evidence="1">B3/B4 tRNA-binding domain-containing protein</fullName>
    </recommendedName>
</protein>
<gene>
    <name evidence="2" type="ORF">HFZ78_09610</name>
</gene>
<dbReference type="InterPro" id="IPR020825">
    <property type="entry name" value="Phe-tRNA_synthase-like_B3/B4"/>
</dbReference>
<organism evidence="2 3">
    <name type="scientific">Priestia megaterium</name>
    <name type="common">Bacillus megaterium</name>
    <dbReference type="NCBI Taxonomy" id="1404"/>
    <lineage>
        <taxon>Bacteria</taxon>
        <taxon>Bacillati</taxon>
        <taxon>Bacillota</taxon>
        <taxon>Bacilli</taxon>
        <taxon>Bacillales</taxon>
        <taxon>Bacillaceae</taxon>
        <taxon>Priestia</taxon>
    </lineage>
</organism>
<dbReference type="GO" id="GO:0004826">
    <property type="term" value="F:phenylalanine-tRNA ligase activity"/>
    <property type="evidence" value="ECO:0007669"/>
    <property type="project" value="InterPro"/>
</dbReference>
<sequence length="223" mass="25578">MEIQLSQELFEQIPNFKLGIIEYKDIMVGESQQMIKGRLQLFQESIYFDLENKNVPELSGIQEWRTIFKKIGKDPNRYRPSVEALYRRVQKQNYLTSVQSAIDISNFFSLQYQVPIGIYDLDLIKGRVSIRLGTMGEEYTGLNGRINSLNRLILSCDELGPFGSPFVDSDRTPVTFATTNALQIIYLRPSTDVENAMKLTESLMNMFTKLHGGEASFQILRCP</sequence>
<dbReference type="AlphaFoldDB" id="A0A6H1P040"/>
<dbReference type="Pfam" id="PF03483">
    <property type="entry name" value="B3_4"/>
    <property type="match status" value="1"/>
</dbReference>
<feature type="domain" description="B3/B4 tRNA-binding" evidence="1">
    <location>
        <begin position="62"/>
        <end position="212"/>
    </location>
</feature>
<dbReference type="Proteomes" id="UP000501868">
    <property type="component" value="Chromosome"/>
</dbReference>
<reference evidence="2 3" key="2">
    <citation type="submission" date="2020-04" db="EMBL/GenBank/DDBJ databases">
        <authorList>
            <person name="Fomenkov A."/>
            <person name="Anton B.P."/>
            <person name="Roberts R.J."/>
        </authorList>
    </citation>
    <scope>NUCLEOTIDE SEQUENCE [LARGE SCALE GENOMIC DNA]</scope>
    <source>
        <strain evidence="2 3">S2</strain>
    </source>
</reference>
<evidence type="ECO:0000313" key="3">
    <source>
        <dbReference type="Proteomes" id="UP000501868"/>
    </source>
</evidence>
<dbReference type="PANTHER" id="PTHR39209:SF2">
    <property type="entry name" value="CYTOPLASMIC PROTEIN"/>
    <property type="match status" value="1"/>
</dbReference>
<reference evidence="2 3" key="1">
    <citation type="submission" date="2020-04" db="EMBL/GenBank/DDBJ databases">
        <title>Genome-Wide Identification of 5-Methylcytosine Sites in Bacterial Genomes By High-Throughput Sequencing of MspJI Restriction Fragments.</title>
        <authorList>
            <person name="Wu V."/>
        </authorList>
    </citation>
    <scope>NUCLEOTIDE SEQUENCE [LARGE SCALE GENOMIC DNA]</scope>
    <source>
        <strain evidence="2 3">S2</strain>
    </source>
</reference>
<dbReference type="Gene3D" id="3.50.40.10">
    <property type="entry name" value="Phenylalanyl-trna Synthetase, Chain B, domain 3"/>
    <property type="match status" value="1"/>
</dbReference>
<dbReference type="InterPro" id="IPR005146">
    <property type="entry name" value="B3/B4_tRNA-bd"/>
</dbReference>
<proteinExistence type="predicted"/>
<evidence type="ECO:0000313" key="2">
    <source>
        <dbReference type="EMBL" id="QIZ06919.1"/>
    </source>
</evidence>
<dbReference type="GO" id="GO:0003723">
    <property type="term" value="F:RNA binding"/>
    <property type="evidence" value="ECO:0007669"/>
    <property type="project" value="InterPro"/>
</dbReference>
<dbReference type="SMART" id="SM00873">
    <property type="entry name" value="B3_4"/>
    <property type="match status" value="1"/>
</dbReference>
<accession>A0A6H1P040</accession>
<dbReference type="PANTHER" id="PTHR39209">
    <property type="match status" value="1"/>
</dbReference>